<dbReference type="RefSeq" id="WP_188513174.1">
    <property type="nucleotide sequence ID" value="NZ_BMGD01000002.1"/>
</dbReference>
<evidence type="ECO:0000256" key="4">
    <source>
        <dbReference type="ARBA" id="ARBA00023163"/>
    </source>
</evidence>
<dbReference type="InterPro" id="IPR036390">
    <property type="entry name" value="WH_DNA-bd_sf"/>
</dbReference>
<dbReference type="Proteomes" id="UP000614261">
    <property type="component" value="Unassembled WGS sequence"/>
</dbReference>
<dbReference type="PROSITE" id="PS50931">
    <property type="entry name" value="HTH_LYSR"/>
    <property type="match status" value="1"/>
</dbReference>
<dbReference type="SUPFAM" id="SSF46785">
    <property type="entry name" value="Winged helix' DNA-binding domain"/>
    <property type="match status" value="1"/>
</dbReference>
<keyword evidence="2" id="KW-0805">Transcription regulation</keyword>
<comment type="caution">
    <text evidence="6">The sequence shown here is derived from an EMBL/GenBank/DDBJ whole genome shotgun (WGS) entry which is preliminary data.</text>
</comment>
<dbReference type="Pfam" id="PF03466">
    <property type="entry name" value="LysR_substrate"/>
    <property type="match status" value="1"/>
</dbReference>
<evidence type="ECO:0000256" key="3">
    <source>
        <dbReference type="ARBA" id="ARBA00023125"/>
    </source>
</evidence>
<evidence type="ECO:0000259" key="5">
    <source>
        <dbReference type="PROSITE" id="PS50931"/>
    </source>
</evidence>
<dbReference type="EMBL" id="BMGD01000002">
    <property type="protein sequence ID" value="GGB56141.1"/>
    <property type="molecule type" value="Genomic_DNA"/>
</dbReference>
<keyword evidence="3" id="KW-0238">DNA-binding</keyword>
<dbReference type="InterPro" id="IPR050389">
    <property type="entry name" value="LysR-type_TF"/>
</dbReference>
<dbReference type="PANTHER" id="PTHR30118">
    <property type="entry name" value="HTH-TYPE TRANSCRIPTIONAL REGULATOR LEUO-RELATED"/>
    <property type="match status" value="1"/>
</dbReference>
<dbReference type="PANTHER" id="PTHR30118:SF6">
    <property type="entry name" value="HTH-TYPE TRANSCRIPTIONAL REGULATOR LEUO"/>
    <property type="match status" value="1"/>
</dbReference>
<proteinExistence type="inferred from homology"/>
<dbReference type="InterPro" id="IPR000847">
    <property type="entry name" value="LysR_HTH_N"/>
</dbReference>
<organism evidence="6 7">
    <name type="scientific">Blastomonas aquatica</name>
    <dbReference type="NCBI Taxonomy" id="1510276"/>
    <lineage>
        <taxon>Bacteria</taxon>
        <taxon>Pseudomonadati</taxon>
        <taxon>Pseudomonadota</taxon>
        <taxon>Alphaproteobacteria</taxon>
        <taxon>Sphingomonadales</taxon>
        <taxon>Sphingomonadaceae</taxon>
        <taxon>Blastomonas</taxon>
    </lineage>
</organism>
<accession>A0ABQ1J2D8</accession>
<dbReference type="Pfam" id="PF00126">
    <property type="entry name" value="HTH_1"/>
    <property type="match status" value="1"/>
</dbReference>
<keyword evidence="4" id="KW-0804">Transcription</keyword>
<comment type="similarity">
    <text evidence="1">Belongs to the LysR transcriptional regulatory family.</text>
</comment>
<feature type="domain" description="HTH lysR-type" evidence="5">
    <location>
        <begin position="6"/>
        <end position="63"/>
    </location>
</feature>
<dbReference type="SUPFAM" id="SSF53850">
    <property type="entry name" value="Periplasmic binding protein-like II"/>
    <property type="match status" value="1"/>
</dbReference>
<dbReference type="InterPro" id="IPR005119">
    <property type="entry name" value="LysR_subst-bd"/>
</dbReference>
<dbReference type="Gene3D" id="3.40.190.10">
    <property type="entry name" value="Periplasmic binding protein-like II"/>
    <property type="match status" value="2"/>
</dbReference>
<gene>
    <name evidence="6" type="primary">nodD2</name>
    <name evidence="6" type="ORF">GCM10010833_08560</name>
</gene>
<protein>
    <submittedName>
        <fullName evidence="6">Nodulation protein D 2</fullName>
    </submittedName>
</protein>
<evidence type="ECO:0000313" key="7">
    <source>
        <dbReference type="Proteomes" id="UP000614261"/>
    </source>
</evidence>
<evidence type="ECO:0000256" key="2">
    <source>
        <dbReference type="ARBA" id="ARBA00023015"/>
    </source>
</evidence>
<dbReference type="Gene3D" id="1.10.10.10">
    <property type="entry name" value="Winged helix-like DNA-binding domain superfamily/Winged helix DNA-binding domain"/>
    <property type="match status" value="1"/>
</dbReference>
<sequence>MRFKGLDLNLLVALDVLLEEQNVSRAAERMHVGQSAMSAALSRLRHHFEDDLLMVTGRRMVPTALADSMRQPLRDAILHIESVVEIERTFIPSTSTRTFTIEMPDHLVPVILPALMRRMSDEAPRIVLEVSRPVGDPSPLLHKGELDLVLTPNIYSDPAYVTEQLVRNELVLVGWRDNPALQTQPDLATVMTLQQAIVKFDRVRLASILSEQQLAIYGGSGRVALVAPNFSCIPPSLVGTSMVAVLNRRLVNAAARDLPLAVWEVPVAMPSMMDVMMFHPMRRQDNGLAWLRDQLREAVAEMGT</sequence>
<evidence type="ECO:0000313" key="6">
    <source>
        <dbReference type="EMBL" id="GGB56141.1"/>
    </source>
</evidence>
<keyword evidence="7" id="KW-1185">Reference proteome</keyword>
<dbReference type="InterPro" id="IPR036388">
    <property type="entry name" value="WH-like_DNA-bd_sf"/>
</dbReference>
<name>A0ABQ1J2D8_9SPHN</name>
<reference evidence="7" key="1">
    <citation type="journal article" date="2019" name="Int. J. Syst. Evol. Microbiol.">
        <title>The Global Catalogue of Microorganisms (GCM) 10K type strain sequencing project: providing services to taxonomists for standard genome sequencing and annotation.</title>
        <authorList>
            <consortium name="The Broad Institute Genomics Platform"/>
            <consortium name="The Broad Institute Genome Sequencing Center for Infectious Disease"/>
            <person name="Wu L."/>
            <person name="Ma J."/>
        </authorList>
    </citation>
    <scope>NUCLEOTIDE SEQUENCE [LARGE SCALE GENOMIC DNA]</scope>
    <source>
        <strain evidence="7">CGMCC 1.12851</strain>
    </source>
</reference>
<evidence type="ECO:0000256" key="1">
    <source>
        <dbReference type="ARBA" id="ARBA00009437"/>
    </source>
</evidence>